<keyword evidence="5" id="KW-0479">Metal-binding</keyword>
<dbReference type="InterPro" id="IPR036396">
    <property type="entry name" value="Cyt_P450_sf"/>
</dbReference>
<dbReference type="PANTHER" id="PTHR24305">
    <property type="entry name" value="CYTOCHROME P450"/>
    <property type="match status" value="1"/>
</dbReference>
<evidence type="ECO:0008006" key="11">
    <source>
        <dbReference type="Google" id="ProtNLM"/>
    </source>
</evidence>
<dbReference type="EMBL" id="CAJNJQ010000942">
    <property type="protein sequence ID" value="CAE7110439.1"/>
    <property type="molecule type" value="Genomic_DNA"/>
</dbReference>
<protein>
    <recommendedName>
        <fullName evidence="11">Cytochrome P450</fullName>
    </recommendedName>
</protein>
<dbReference type="GO" id="GO:0005506">
    <property type="term" value="F:iron ion binding"/>
    <property type="evidence" value="ECO:0007669"/>
    <property type="project" value="InterPro"/>
</dbReference>
<dbReference type="GO" id="GO:0016705">
    <property type="term" value="F:oxidoreductase activity, acting on paired donors, with incorporation or reduction of molecular oxygen"/>
    <property type="evidence" value="ECO:0007669"/>
    <property type="project" value="InterPro"/>
</dbReference>
<dbReference type="Proteomes" id="UP000663827">
    <property type="component" value="Unassembled WGS sequence"/>
</dbReference>
<name>A0A8H3HMP3_9AGAM</name>
<comment type="caution">
    <text evidence="9">The sequence shown here is derived from an EMBL/GenBank/DDBJ whole genome shotgun (WGS) entry which is preliminary data.</text>
</comment>
<accession>A0A8H3HMP3</accession>
<proteinExistence type="inferred from homology"/>
<sequence>MDYLADLTDQLTLKHLVLILCGAAVVNLRHNLIYRPIRNWRSPLRNLQGPENENLIFGHLWFLQEAQTGDIWERWIGKYGKTFRWRRFFGSYELCTIDMRAIGIIMSQNTAFPKSRRLRISLARVLGEGMCLVRVHWLLLKYKTQGLLSAEPEAHKRQNPAFSAPHIRHLVPTFWAKSNQLRDMWLETLRDKPEGETIDVLLGLTCAALDIIGIAGFGYEFHSLEGTDEDELAKAFMGVFNSNEEKPSMIRLLFMIACHRLGIPTKQSRRMKANLATIRRIGMGIVNDKKTVLQESRGDEESHGRDLLTLLIKSNISPEVGDSQSMTDEEIFGQISTFLAAGHETTSASTSWALYALTKHPEVQSKLREELLSAGLGDEPSMEDLDKIPYLNNFLREVLRVYPVVPLTVREADCDTVIPVGESYTDIHGKIQHGIRVQKGDSIAIPVLAMNRAKDVWGEDALDFKPERWDNLPETIRDMPGIWSNLMTFIHGPHACIGYRFALIEMKVLLYSLVRAFEFDIDPSLEIVAKTSLVARPCVKGDTDNVNKMPLICKIAGRRTNTTSVYGTCGPLTSRSNWCILCQNEHLNPTKFTGSVLSHNTTFIKSESQRRGLSLILGEGILAADEETHKRQRRIMNPAFGALHVRNLLPIFSTKANQLRDIWVDTLADSPEGKTIDILPWLTRATLDIIGLAGFGYDFRSLEDEDKDELSKAYTELFNSNQDINTPILIKGLICHMLGIPTEDSRRFKANQATIHRIGAGLIQDKKAVLQGDTQSEESHGRDLLTLLIKSNLAETDGRQAMSDEEVLGQISTFLAAGHETTSSTTAWALYALTQHPEVQTKLREELQSAGLGDEPSMDAIDGLKYLHNFVREVLRVYAVVSMSDREVAHDTVIPVGENFTDTRGMVQTGISVRKGDSVAIPILSMNRAKEVWGEDAMEFNPERWDNLPNAVKDMPGVWGNTLTFLHGPHACIGYRFAVEEMKILLYALVRGFEFEIDPTIEIEGKTGLVTRPCVKSDSDKVNKLPLLCRLVGR</sequence>
<dbReference type="GO" id="GO:0004497">
    <property type="term" value="F:monooxygenase activity"/>
    <property type="evidence" value="ECO:0007669"/>
    <property type="project" value="UniProtKB-KW"/>
</dbReference>
<evidence type="ECO:0000256" key="8">
    <source>
        <dbReference type="ARBA" id="ARBA00023033"/>
    </source>
</evidence>
<evidence type="ECO:0000313" key="10">
    <source>
        <dbReference type="Proteomes" id="UP000663827"/>
    </source>
</evidence>
<evidence type="ECO:0000256" key="3">
    <source>
        <dbReference type="ARBA" id="ARBA00010617"/>
    </source>
</evidence>
<evidence type="ECO:0000256" key="6">
    <source>
        <dbReference type="ARBA" id="ARBA00023002"/>
    </source>
</evidence>
<evidence type="ECO:0000256" key="2">
    <source>
        <dbReference type="ARBA" id="ARBA00005179"/>
    </source>
</evidence>
<comment type="pathway">
    <text evidence="2">Secondary metabolite biosynthesis.</text>
</comment>
<gene>
    <name evidence="9" type="ORF">RDB_LOCUS47887</name>
</gene>
<dbReference type="Gene3D" id="1.10.630.10">
    <property type="entry name" value="Cytochrome P450"/>
    <property type="match status" value="2"/>
</dbReference>
<keyword evidence="4" id="KW-0349">Heme</keyword>
<evidence type="ECO:0000256" key="5">
    <source>
        <dbReference type="ARBA" id="ARBA00022723"/>
    </source>
</evidence>
<dbReference type="PRINTS" id="PR00463">
    <property type="entry name" value="EP450I"/>
</dbReference>
<keyword evidence="8" id="KW-0503">Monooxygenase</keyword>
<dbReference type="InterPro" id="IPR002401">
    <property type="entry name" value="Cyt_P450_E_grp-I"/>
</dbReference>
<keyword evidence="6" id="KW-0560">Oxidoreductase</keyword>
<dbReference type="PRINTS" id="PR00385">
    <property type="entry name" value="P450"/>
</dbReference>
<evidence type="ECO:0000313" key="9">
    <source>
        <dbReference type="EMBL" id="CAE7110439.1"/>
    </source>
</evidence>
<comment type="similarity">
    <text evidence="3">Belongs to the cytochrome P450 family.</text>
</comment>
<dbReference type="PANTHER" id="PTHR24305:SF166">
    <property type="entry name" value="CYTOCHROME P450 12A4, MITOCHONDRIAL-RELATED"/>
    <property type="match status" value="1"/>
</dbReference>
<dbReference type="GO" id="GO:0020037">
    <property type="term" value="F:heme binding"/>
    <property type="evidence" value="ECO:0007669"/>
    <property type="project" value="InterPro"/>
</dbReference>
<keyword evidence="7" id="KW-0408">Iron</keyword>
<organism evidence="9 10">
    <name type="scientific">Rhizoctonia solani</name>
    <dbReference type="NCBI Taxonomy" id="456999"/>
    <lineage>
        <taxon>Eukaryota</taxon>
        <taxon>Fungi</taxon>
        <taxon>Dikarya</taxon>
        <taxon>Basidiomycota</taxon>
        <taxon>Agaricomycotina</taxon>
        <taxon>Agaricomycetes</taxon>
        <taxon>Cantharellales</taxon>
        <taxon>Ceratobasidiaceae</taxon>
        <taxon>Rhizoctonia</taxon>
    </lineage>
</organism>
<dbReference type="InterPro" id="IPR050121">
    <property type="entry name" value="Cytochrome_P450_monoxygenase"/>
</dbReference>
<reference evidence="9" key="1">
    <citation type="submission" date="2021-01" db="EMBL/GenBank/DDBJ databases">
        <authorList>
            <person name="Kaushik A."/>
        </authorList>
    </citation>
    <scope>NUCLEOTIDE SEQUENCE</scope>
    <source>
        <strain evidence="9">AG5</strain>
    </source>
</reference>
<evidence type="ECO:0000256" key="4">
    <source>
        <dbReference type="ARBA" id="ARBA00022617"/>
    </source>
</evidence>
<evidence type="ECO:0000256" key="1">
    <source>
        <dbReference type="ARBA" id="ARBA00001971"/>
    </source>
</evidence>
<dbReference type="SUPFAM" id="SSF48264">
    <property type="entry name" value="Cytochrome P450"/>
    <property type="match status" value="2"/>
</dbReference>
<dbReference type="CDD" id="cd11069">
    <property type="entry name" value="CYP_FUM15-like"/>
    <property type="match status" value="2"/>
</dbReference>
<evidence type="ECO:0000256" key="7">
    <source>
        <dbReference type="ARBA" id="ARBA00023004"/>
    </source>
</evidence>
<dbReference type="Pfam" id="PF00067">
    <property type="entry name" value="p450"/>
    <property type="match status" value="2"/>
</dbReference>
<dbReference type="InterPro" id="IPR001128">
    <property type="entry name" value="Cyt_P450"/>
</dbReference>
<comment type="cofactor">
    <cofactor evidence="1">
        <name>heme</name>
        <dbReference type="ChEBI" id="CHEBI:30413"/>
    </cofactor>
</comment>
<dbReference type="AlphaFoldDB" id="A0A8H3HMP3"/>